<dbReference type="EMBL" id="CAWYQH010000001">
    <property type="protein sequence ID" value="CAK8672555.1"/>
    <property type="molecule type" value="Genomic_DNA"/>
</dbReference>
<evidence type="ECO:0000313" key="7">
    <source>
        <dbReference type="Proteomes" id="UP001642483"/>
    </source>
</evidence>
<evidence type="ECO:0000256" key="3">
    <source>
        <dbReference type="PROSITE-ProRule" id="PRU00059"/>
    </source>
</evidence>
<feature type="domain" description="CUB" evidence="5">
    <location>
        <begin position="21"/>
        <end position="133"/>
    </location>
</feature>
<feature type="chain" id="PRO_5046098571" description="CUB domain-containing protein" evidence="4">
    <location>
        <begin position="20"/>
        <end position="529"/>
    </location>
</feature>
<comment type="caution">
    <text evidence="6">The sequence shown here is derived from an EMBL/GenBank/DDBJ whole genome shotgun (WGS) entry which is preliminary data.</text>
</comment>
<reference evidence="6 7" key="1">
    <citation type="submission" date="2024-02" db="EMBL/GenBank/DDBJ databases">
        <authorList>
            <person name="Daric V."/>
            <person name="Darras S."/>
        </authorList>
    </citation>
    <scope>NUCLEOTIDE SEQUENCE [LARGE SCALE GENOMIC DNA]</scope>
</reference>
<keyword evidence="4" id="KW-0732">Signal</keyword>
<proteinExistence type="predicted"/>
<feature type="signal peptide" evidence="4">
    <location>
        <begin position="1"/>
        <end position="19"/>
    </location>
</feature>
<evidence type="ECO:0000256" key="2">
    <source>
        <dbReference type="ARBA" id="ARBA00023157"/>
    </source>
</evidence>
<sequence length="529" mass="58661">MKFLVLLLIVLVVTGVACGQCQTTFTAFAARQIFSSPDYPSNYPNDLNCTYIIEAANDGDQVEIAFIEILTERCCDYIIVRDGRNSNSPIIGNFRGNITRDLTYISSFGALYIEFESDESITFTGFQVEYRAHPGDSGCGDTIIINEVEETSPTLASPNYPSDYPDDVFCIWTLKAPVGMRVVIQITSYIFESCCDSLLIRNGDNESSPVLAYLRGRSFRSRTYSSTGQVMQVRFRSNAQVSNTGFIAFYRNESVINVLTLEPPFIDQDCGGDLTTPTNGHGNFTSPNYPGAHANDVMCTWIITAPHRRKVRIWFSYVYTETCCDWIIIRDGPSQRSAKLGVISGYPFNFHSFVSTGPVLRVEFESDYSLNGRGFVALYETYSVGGDTLTSTCGGKLEANATLQYFSSPNFPEPYNQSDGCIWVIEAGFGLRVRLHVLGIITQGLAGILHIFDGESTDSPALLRLTGKHYQDFVRSSTGPFMTVYFQVAVNSTAHHGGFRASYQSVLAQSEPENKVGTGLLQREQKDPR</sequence>
<evidence type="ECO:0000256" key="4">
    <source>
        <dbReference type="SAM" id="SignalP"/>
    </source>
</evidence>
<dbReference type="CDD" id="cd00041">
    <property type="entry name" value="CUB"/>
    <property type="match status" value="4"/>
</dbReference>
<dbReference type="Gene3D" id="2.60.120.290">
    <property type="entry name" value="Spermadhesin, CUB domain"/>
    <property type="match status" value="4"/>
</dbReference>
<evidence type="ECO:0000313" key="6">
    <source>
        <dbReference type="EMBL" id="CAK8672555.1"/>
    </source>
</evidence>
<accession>A0ABP0F288</accession>
<gene>
    <name evidence="6" type="ORF">CVLEPA_LOCUS2267</name>
</gene>
<keyword evidence="1" id="KW-0677">Repeat</keyword>
<keyword evidence="7" id="KW-1185">Reference proteome</keyword>
<dbReference type="InterPro" id="IPR000859">
    <property type="entry name" value="CUB_dom"/>
</dbReference>
<feature type="domain" description="CUB" evidence="5">
    <location>
        <begin position="270"/>
        <end position="382"/>
    </location>
</feature>
<dbReference type="SMART" id="SM00042">
    <property type="entry name" value="CUB"/>
    <property type="match status" value="4"/>
</dbReference>
<dbReference type="InterPro" id="IPR035914">
    <property type="entry name" value="Sperma_CUB_dom_sf"/>
</dbReference>
<organism evidence="6 7">
    <name type="scientific">Clavelina lepadiformis</name>
    <name type="common">Light-bulb sea squirt</name>
    <name type="synonym">Ascidia lepadiformis</name>
    <dbReference type="NCBI Taxonomy" id="159417"/>
    <lineage>
        <taxon>Eukaryota</taxon>
        <taxon>Metazoa</taxon>
        <taxon>Chordata</taxon>
        <taxon>Tunicata</taxon>
        <taxon>Ascidiacea</taxon>
        <taxon>Aplousobranchia</taxon>
        <taxon>Clavelinidae</taxon>
        <taxon>Clavelina</taxon>
    </lineage>
</organism>
<evidence type="ECO:0000259" key="5">
    <source>
        <dbReference type="PROSITE" id="PS01180"/>
    </source>
</evidence>
<keyword evidence="2" id="KW-1015">Disulfide bond</keyword>
<comment type="caution">
    <text evidence="3">Lacks conserved residue(s) required for the propagation of feature annotation.</text>
</comment>
<dbReference type="Pfam" id="PF00431">
    <property type="entry name" value="CUB"/>
    <property type="match status" value="4"/>
</dbReference>
<dbReference type="SUPFAM" id="SSF49854">
    <property type="entry name" value="Spermadhesin, CUB domain"/>
    <property type="match status" value="4"/>
</dbReference>
<feature type="domain" description="CUB" evidence="5">
    <location>
        <begin position="139"/>
        <end position="253"/>
    </location>
</feature>
<feature type="domain" description="CUB" evidence="5">
    <location>
        <begin position="393"/>
        <end position="506"/>
    </location>
</feature>
<evidence type="ECO:0000256" key="1">
    <source>
        <dbReference type="ARBA" id="ARBA00022737"/>
    </source>
</evidence>
<dbReference type="PANTHER" id="PTHR24251">
    <property type="entry name" value="OVOCHYMASE-RELATED"/>
    <property type="match status" value="1"/>
</dbReference>
<dbReference type="PROSITE" id="PS01180">
    <property type="entry name" value="CUB"/>
    <property type="match status" value="4"/>
</dbReference>
<dbReference type="Proteomes" id="UP001642483">
    <property type="component" value="Unassembled WGS sequence"/>
</dbReference>
<dbReference type="PROSITE" id="PS51257">
    <property type="entry name" value="PROKAR_LIPOPROTEIN"/>
    <property type="match status" value="1"/>
</dbReference>
<name>A0ABP0F288_CLALP</name>
<protein>
    <recommendedName>
        <fullName evidence="5">CUB domain-containing protein</fullName>
    </recommendedName>
</protein>
<dbReference type="PANTHER" id="PTHR24251:SF37">
    <property type="entry name" value="CUB DOMAIN-CONTAINING PROTEIN"/>
    <property type="match status" value="1"/>
</dbReference>